<feature type="transmembrane region" description="Helical" evidence="16">
    <location>
        <begin position="44"/>
        <end position="66"/>
    </location>
</feature>
<dbReference type="PANTHER" id="PTHR11435">
    <property type="entry name" value="NADH UBIQUINONE OXIDOREDUCTASE SUBUNIT ND6"/>
    <property type="match status" value="1"/>
</dbReference>
<evidence type="ECO:0000256" key="14">
    <source>
        <dbReference type="ARBA" id="ARBA00031019"/>
    </source>
</evidence>
<dbReference type="PANTHER" id="PTHR11435:SF1">
    <property type="entry name" value="NADH-UBIQUINONE OXIDOREDUCTASE CHAIN 6"/>
    <property type="match status" value="1"/>
</dbReference>
<evidence type="ECO:0000256" key="8">
    <source>
        <dbReference type="ARBA" id="ARBA00022967"/>
    </source>
</evidence>
<keyword evidence="7 16" id="KW-0812">Transmembrane</keyword>
<dbReference type="EMBL" id="FJ456941">
    <property type="protein sequence ID" value="ACJ69440.1"/>
    <property type="molecule type" value="Genomic_DNA"/>
</dbReference>
<evidence type="ECO:0000256" key="10">
    <source>
        <dbReference type="ARBA" id="ARBA00022989"/>
    </source>
</evidence>
<feature type="transmembrane region" description="Helical" evidence="16">
    <location>
        <begin position="78"/>
        <end position="99"/>
    </location>
</feature>
<evidence type="ECO:0000313" key="17">
    <source>
        <dbReference type="EMBL" id="ACJ69440.1"/>
    </source>
</evidence>
<dbReference type="GO" id="GO:0008137">
    <property type="term" value="F:NADH dehydrogenase (ubiquinone) activity"/>
    <property type="evidence" value="ECO:0007669"/>
    <property type="project" value="UniProtKB-EC"/>
</dbReference>
<keyword evidence="13 16" id="KW-0472">Membrane</keyword>
<comment type="similarity">
    <text evidence="2">Belongs to the complex I subunit 6 family.</text>
</comment>
<reference evidence="17" key="1">
    <citation type="journal article" date="2009" name="BMC Evol. Biol.">
        <title>Phylogenetic analysis of the true water bugs (Insecta: Hemiptera: Heteroptera: Nepomorpha): evidence from mitochondrial genomes.</title>
        <authorList>
            <person name="Hua J."/>
            <person name="Li M."/>
            <person name="Dong P."/>
            <person name="Cui Y."/>
            <person name="Xie Q."/>
            <person name="Bu W."/>
        </authorList>
    </citation>
    <scope>NUCLEOTIDE SEQUENCE</scope>
</reference>
<evidence type="ECO:0000256" key="1">
    <source>
        <dbReference type="ARBA" id="ARBA00004225"/>
    </source>
</evidence>
<keyword evidence="6" id="KW-0679">Respiratory chain</keyword>
<protein>
    <recommendedName>
        <fullName evidence="4">NADH-ubiquinone oxidoreductase chain 6</fullName>
        <ecNumber evidence="3">7.1.1.2</ecNumber>
    </recommendedName>
    <alternativeName>
        <fullName evidence="14">NADH dehydrogenase subunit 6</fullName>
    </alternativeName>
</protein>
<sequence>MMIIINLLLISIIFPNLSHPLSMGLMLIIQTLNVSLIVGMMIKSFWFSYVFVMIMLSGALVLFIYMSSIASNEKFNMSTTLMCLMIIMLFINIMISLYYDPSIINLFNSTSHQLSSLNKLFSIQNMMITIMLASYLFLTMIAINYIVNINEGPLRSKN</sequence>
<comment type="catalytic activity">
    <reaction evidence="15">
        <text>a ubiquinone + NADH + 5 H(+)(in) = a ubiquinol + NAD(+) + 4 H(+)(out)</text>
        <dbReference type="Rhea" id="RHEA:29091"/>
        <dbReference type="Rhea" id="RHEA-COMP:9565"/>
        <dbReference type="Rhea" id="RHEA-COMP:9566"/>
        <dbReference type="ChEBI" id="CHEBI:15378"/>
        <dbReference type="ChEBI" id="CHEBI:16389"/>
        <dbReference type="ChEBI" id="CHEBI:17976"/>
        <dbReference type="ChEBI" id="CHEBI:57540"/>
        <dbReference type="ChEBI" id="CHEBI:57945"/>
        <dbReference type="EC" id="7.1.1.2"/>
    </reaction>
</comment>
<evidence type="ECO:0000256" key="6">
    <source>
        <dbReference type="ARBA" id="ARBA00022660"/>
    </source>
</evidence>
<keyword evidence="10 16" id="KW-1133">Transmembrane helix</keyword>
<evidence type="ECO:0000256" key="2">
    <source>
        <dbReference type="ARBA" id="ARBA00005698"/>
    </source>
</evidence>
<evidence type="ECO:0000256" key="16">
    <source>
        <dbReference type="SAM" id="Phobius"/>
    </source>
</evidence>
<keyword evidence="9" id="KW-0249">Electron transport</keyword>
<evidence type="ECO:0000256" key="5">
    <source>
        <dbReference type="ARBA" id="ARBA00022448"/>
    </source>
</evidence>
<dbReference type="EC" id="7.1.1.2" evidence="3"/>
<evidence type="ECO:0000256" key="9">
    <source>
        <dbReference type="ARBA" id="ARBA00022982"/>
    </source>
</evidence>
<gene>
    <name evidence="17" type="primary">ND6</name>
</gene>
<evidence type="ECO:0000256" key="12">
    <source>
        <dbReference type="ARBA" id="ARBA00023128"/>
    </source>
</evidence>
<evidence type="ECO:0000256" key="7">
    <source>
        <dbReference type="ARBA" id="ARBA00022692"/>
    </source>
</evidence>
<organism evidence="17">
    <name type="scientific">Sigara septemlineata</name>
    <dbReference type="NCBI Taxonomy" id="575837"/>
    <lineage>
        <taxon>Eukaryota</taxon>
        <taxon>Metazoa</taxon>
        <taxon>Ecdysozoa</taxon>
        <taxon>Arthropoda</taxon>
        <taxon>Hexapoda</taxon>
        <taxon>Insecta</taxon>
        <taxon>Pterygota</taxon>
        <taxon>Neoptera</taxon>
        <taxon>Paraneoptera</taxon>
        <taxon>Hemiptera</taxon>
        <taxon>Heteroptera</taxon>
        <taxon>Panheteroptera</taxon>
        <taxon>Nepomorpha</taxon>
        <taxon>Corixidae</taxon>
        <taxon>Corixinae</taxon>
        <taxon>Sigara</taxon>
    </lineage>
</organism>
<feature type="transmembrane region" description="Helical" evidence="16">
    <location>
        <begin position="126"/>
        <end position="147"/>
    </location>
</feature>
<name>C5HIJ5_9HEMI</name>
<keyword evidence="5" id="KW-0813">Transport</keyword>
<evidence type="ECO:0000256" key="15">
    <source>
        <dbReference type="ARBA" id="ARBA00049551"/>
    </source>
</evidence>
<comment type="subcellular location">
    <subcellularLocation>
        <location evidence="1">Mitochondrion membrane</location>
        <topology evidence="1">Multi-pass membrane protein</topology>
    </subcellularLocation>
</comment>
<accession>C5HIJ5</accession>
<evidence type="ECO:0000256" key="11">
    <source>
        <dbReference type="ARBA" id="ARBA00023027"/>
    </source>
</evidence>
<dbReference type="GO" id="GO:0031966">
    <property type="term" value="C:mitochondrial membrane"/>
    <property type="evidence" value="ECO:0007669"/>
    <property type="project" value="UniProtKB-SubCell"/>
</dbReference>
<evidence type="ECO:0000256" key="13">
    <source>
        <dbReference type="ARBA" id="ARBA00023136"/>
    </source>
</evidence>
<keyword evidence="12 17" id="KW-0496">Mitochondrion</keyword>
<dbReference type="AlphaFoldDB" id="C5HIJ5"/>
<keyword evidence="11" id="KW-0520">NAD</keyword>
<evidence type="ECO:0000256" key="3">
    <source>
        <dbReference type="ARBA" id="ARBA00012944"/>
    </source>
</evidence>
<geneLocation type="mitochondrion" evidence="17"/>
<keyword evidence="8" id="KW-1278">Translocase</keyword>
<proteinExistence type="inferred from homology"/>
<evidence type="ECO:0000256" key="4">
    <source>
        <dbReference type="ARBA" id="ARBA00021095"/>
    </source>
</evidence>
<dbReference type="InterPro" id="IPR050269">
    <property type="entry name" value="ComplexI_Subunit6"/>
</dbReference>